<dbReference type="EMBL" id="OIVN01006404">
    <property type="protein sequence ID" value="SPD32452.1"/>
    <property type="molecule type" value="Genomic_DNA"/>
</dbReference>
<feature type="region of interest" description="Disordered" evidence="1">
    <location>
        <begin position="62"/>
        <end position="93"/>
    </location>
</feature>
<gene>
    <name evidence="2" type="ORF">FSB_LOCUS60334</name>
</gene>
<reference evidence="2" key="1">
    <citation type="submission" date="2018-02" db="EMBL/GenBank/DDBJ databases">
        <authorList>
            <person name="Cohen D.B."/>
            <person name="Kent A.D."/>
        </authorList>
    </citation>
    <scope>NUCLEOTIDE SEQUENCE</scope>
</reference>
<evidence type="ECO:0000256" key="1">
    <source>
        <dbReference type="SAM" id="MobiDB-lite"/>
    </source>
</evidence>
<name>A0A2N9J5I6_FAGSY</name>
<evidence type="ECO:0000313" key="2">
    <source>
        <dbReference type="EMBL" id="SPD32452.1"/>
    </source>
</evidence>
<sequence length="186" mass="20346">MLSESHDLAQQSQLHIKDNGKFFSRLLSKETSVANPSFRVYYGGASGAIPFMWESQPGTPKHTFSEASIPPLTPPPSYYSNPTSKSKKKNSKPKLLYTIFPKLTPRKALVSPSSSLSSMSSSSLSSWSSSTYSSSPSYMKSKYHHGSSSPTSTLCFSAKHKTSNAFKGCYPIWNMKNAFLSIVGHG</sequence>
<protein>
    <submittedName>
        <fullName evidence="2">Uncharacterized protein</fullName>
    </submittedName>
</protein>
<organism evidence="2">
    <name type="scientific">Fagus sylvatica</name>
    <name type="common">Beechnut</name>
    <dbReference type="NCBI Taxonomy" id="28930"/>
    <lineage>
        <taxon>Eukaryota</taxon>
        <taxon>Viridiplantae</taxon>
        <taxon>Streptophyta</taxon>
        <taxon>Embryophyta</taxon>
        <taxon>Tracheophyta</taxon>
        <taxon>Spermatophyta</taxon>
        <taxon>Magnoliopsida</taxon>
        <taxon>eudicotyledons</taxon>
        <taxon>Gunneridae</taxon>
        <taxon>Pentapetalae</taxon>
        <taxon>rosids</taxon>
        <taxon>fabids</taxon>
        <taxon>Fagales</taxon>
        <taxon>Fagaceae</taxon>
        <taxon>Fagus</taxon>
    </lineage>
</organism>
<dbReference type="PANTHER" id="PTHR33257:SF58">
    <property type="entry name" value="REJ DOMAIN-CONTAINING PROTEIN"/>
    <property type="match status" value="1"/>
</dbReference>
<dbReference type="AlphaFoldDB" id="A0A2N9J5I6"/>
<accession>A0A2N9J5I6</accession>
<dbReference type="PANTHER" id="PTHR33257">
    <property type="entry name" value="OS05G0165500 PROTEIN"/>
    <property type="match status" value="1"/>
</dbReference>
<proteinExistence type="predicted"/>